<reference evidence="1 2" key="1">
    <citation type="submission" date="2012-08" db="EMBL/GenBank/DDBJ databases">
        <title>Oryza genome evolution.</title>
        <authorList>
            <person name="Wing R.A."/>
        </authorList>
    </citation>
    <scope>NUCLEOTIDE SEQUENCE</scope>
</reference>
<evidence type="ECO:0000313" key="1">
    <source>
        <dbReference type="EnsemblPlants" id="LPERR05G07830.1"/>
    </source>
</evidence>
<evidence type="ECO:0008006" key="3">
    <source>
        <dbReference type="Google" id="ProtNLM"/>
    </source>
</evidence>
<reference evidence="1" key="3">
    <citation type="submission" date="2015-04" db="UniProtKB">
        <authorList>
            <consortium name="EnsemblPlants"/>
        </authorList>
    </citation>
    <scope>IDENTIFICATION</scope>
</reference>
<protein>
    <recommendedName>
        <fullName evidence="3">Methyltransferase type 11 domain-containing protein</fullName>
    </recommendedName>
</protein>
<reference evidence="2" key="2">
    <citation type="submission" date="2013-12" db="EMBL/GenBank/DDBJ databases">
        <authorList>
            <person name="Yu Y."/>
            <person name="Lee S."/>
            <person name="de Baynast K."/>
            <person name="Wissotski M."/>
            <person name="Liu L."/>
            <person name="Talag J."/>
            <person name="Goicoechea J."/>
            <person name="Angelova A."/>
            <person name="Jetty R."/>
            <person name="Kudrna D."/>
            <person name="Golser W."/>
            <person name="Rivera L."/>
            <person name="Zhang J."/>
            <person name="Wing R."/>
        </authorList>
    </citation>
    <scope>NUCLEOTIDE SEQUENCE</scope>
</reference>
<name>A0A0D9WEK1_9ORYZ</name>
<dbReference type="Gene3D" id="3.40.50.150">
    <property type="entry name" value="Vaccinia Virus protein VP39"/>
    <property type="match status" value="1"/>
</dbReference>
<dbReference type="AlphaFoldDB" id="A0A0D9WEK1"/>
<dbReference type="InterPro" id="IPR029063">
    <property type="entry name" value="SAM-dependent_MTases_sf"/>
</dbReference>
<accession>A0A0D9WEK1</accession>
<dbReference type="Gramene" id="LPERR05G07830.1">
    <property type="protein sequence ID" value="LPERR05G07830.1"/>
    <property type="gene ID" value="LPERR05G07830"/>
</dbReference>
<dbReference type="Proteomes" id="UP000032180">
    <property type="component" value="Chromosome 5"/>
</dbReference>
<proteinExistence type="predicted"/>
<sequence length="60" mass="6786">MALPVASCVNLLPVAIHRMRDRLTKQGSEGMEVVVTDMLDLPFECKIFDLMIEKGTMYDI</sequence>
<keyword evidence="2" id="KW-1185">Reference proteome</keyword>
<dbReference type="EnsemblPlants" id="LPERR05G07830.1">
    <property type="protein sequence ID" value="LPERR05G07830.1"/>
    <property type="gene ID" value="LPERR05G07830"/>
</dbReference>
<dbReference type="HOGENOM" id="CLU_2945022_0_0_1"/>
<evidence type="ECO:0000313" key="2">
    <source>
        <dbReference type="Proteomes" id="UP000032180"/>
    </source>
</evidence>
<organism evidence="1 2">
    <name type="scientific">Leersia perrieri</name>
    <dbReference type="NCBI Taxonomy" id="77586"/>
    <lineage>
        <taxon>Eukaryota</taxon>
        <taxon>Viridiplantae</taxon>
        <taxon>Streptophyta</taxon>
        <taxon>Embryophyta</taxon>
        <taxon>Tracheophyta</taxon>
        <taxon>Spermatophyta</taxon>
        <taxon>Magnoliopsida</taxon>
        <taxon>Liliopsida</taxon>
        <taxon>Poales</taxon>
        <taxon>Poaceae</taxon>
        <taxon>BOP clade</taxon>
        <taxon>Oryzoideae</taxon>
        <taxon>Oryzeae</taxon>
        <taxon>Oryzinae</taxon>
        <taxon>Leersia</taxon>
    </lineage>
</organism>